<name>A0ABR2TJE6_9ROSI</name>
<dbReference type="Proteomes" id="UP001396334">
    <property type="component" value="Unassembled WGS sequence"/>
</dbReference>
<dbReference type="SUPFAM" id="SSF54001">
    <property type="entry name" value="Cysteine proteinases"/>
    <property type="match status" value="1"/>
</dbReference>
<evidence type="ECO:0000259" key="1">
    <source>
        <dbReference type="Pfam" id="PF00112"/>
    </source>
</evidence>
<feature type="domain" description="Peptidase C1A papain C-terminal" evidence="1">
    <location>
        <begin position="4"/>
        <end position="73"/>
    </location>
</feature>
<dbReference type="Pfam" id="PF00112">
    <property type="entry name" value="Peptidase_C1"/>
    <property type="match status" value="1"/>
</dbReference>
<gene>
    <name evidence="2" type="ORF">V6N11_022510</name>
</gene>
<evidence type="ECO:0000313" key="2">
    <source>
        <dbReference type="EMBL" id="KAK9037606.1"/>
    </source>
</evidence>
<dbReference type="InterPro" id="IPR038765">
    <property type="entry name" value="Papain-like_cys_pep_sf"/>
</dbReference>
<dbReference type="Gene3D" id="3.90.70.10">
    <property type="entry name" value="Cysteine proteinases"/>
    <property type="match status" value="1"/>
</dbReference>
<keyword evidence="3" id="KW-1185">Reference proteome</keyword>
<reference evidence="2 3" key="1">
    <citation type="journal article" date="2024" name="G3 (Bethesda)">
        <title>Genome assembly of Hibiscus sabdariffa L. provides insights into metabolisms of medicinal natural products.</title>
        <authorList>
            <person name="Kim T."/>
        </authorList>
    </citation>
    <scope>NUCLEOTIDE SEQUENCE [LARGE SCALE GENOMIC DNA]</scope>
    <source>
        <strain evidence="2">TK-2024</strain>
        <tissue evidence="2">Old leaves</tissue>
    </source>
</reference>
<comment type="caution">
    <text evidence="2">The sequence shown here is derived from an EMBL/GenBank/DDBJ whole genome shotgun (WGS) entry which is preliminary data.</text>
</comment>
<proteinExistence type="predicted"/>
<dbReference type="InterPro" id="IPR000668">
    <property type="entry name" value="Peptidase_C1A_C"/>
</dbReference>
<protein>
    <recommendedName>
        <fullName evidence="1">Peptidase C1A papain C-terminal domain-containing protein</fullName>
    </recommendedName>
</protein>
<sequence>MNKAITITSYERVPENDEEQLLKTVANQMIFVGIDGFGWDFKFFQSGGVFAGECGDDQNHAVIIVGYGRSEEGLDY</sequence>
<dbReference type="EMBL" id="JBBPBN010000005">
    <property type="protein sequence ID" value="KAK9037606.1"/>
    <property type="molecule type" value="Genomic_DNA"/>
</dbReference>
<evidence type="ECO:0000313" key="3">
    <source>
        <dbReference type="Proteomes" id="UP001396334"/>
    </source>
</evidence>
<accession>A0ABR2TJE6</accession>
<organism evidence="2 3">
    <name type="scientific">Hibiscus sabdariffa</name>
    <name type="common">roselle</name>
    <dbReference type="NCBI Taxonomy" id="183260"/>
    <lineage>
        <taxon>Eukaryota</taxon>
        <taxon>Viridiplantae</taxon>
        <taxon>Streptophyta</taxon>
        <taxon>Embryophyta</taxon>
        <taxon>Tracheophyta</taxon>
        <taxon>Spermatophyta</taxon>
        <taxon>Magnoliopsida</taxon>
        <taxon>eudicotyledons</taxon>
        <taxon>Gunneridae</taxon>
        <taxon>Pentapetalae</taxon>
        <taxon>rosids</taxon>
        <taxon>malvids</taxon>
        <taxon>Malvales</taxon>
        <taxon>Malvaceae</taxon>
        <taxon>Malvoideae</taxon>
        <taxon>Hibiscus</taxon>
    </lineage>
</organism>